<sequence length="93" mass="10751">MAHTQEKITYPHLPLAVYRELAAHLRQIEGVTIALIPQQSQQFNYDQSQIDHLEIGYPSSLSSLEKQRLLDILDYYAQIHSPYTREVQESVPS</sequence>
<dbReference type="Proteomes" id="UP000001203">
    <property type="component" value="Chromosome circular"/>
</dbReference>
<protein>
    <submittedName>
        <fullName evidence="1">Uncharacterized protein</fullName>
    </submittedName>
</protein>
<evidence type="ECO:0000313" key="2">
    <source>
        <dbReference type="Proteomes" id="UP000001203"/>
    </source>
</evidence>
<gene>
    <name evidence="1" type="ordered locus">cce_0269</name>
</gene>
<reference evidence="1 2" key="1">
    <citation type="journal article" date="2008" name="Proc. Natl. Acad. Sci. U.S.A.">
        <title>The genome of Cyanothece 51142, a unicellular diazotrophic cyanobacterium important in the marine nitrogen cycle.</title>
        <authorList>
            <person name="Welsh E.A."/>
            <person name="Liberton M."/>
            <person name="Stoeckel J."/>
            <person name="Loh T."/>
            <person name="Elvitigala T."/>
            <person name="Wang C."/>
            <person name="Wollam A."/>
            <person name="Fulton R.S."/>
            <person name="Clifton S.W."/>
            <person name="Jacobs J.M."/>
            <person name="Aurora R."/>
            <person name="Ghosh B.K."/>
            <person name="Sherman L.A."/>
            <person name="Smith R.D."/>
            <person name="Wilson R.K."/>
            <person name="Pakrasi H.B."/>
        </authorList>
    </citation>
    <scope>NUCLEOTIDE SEQUENCE [LARGE SCALE GENOMIC DNA]</scope>
    <source>
        <strain evidence="2">ATCC 51142 / BH68</strain>
    </source>
</reference>
<dbReference type="OrthoDB" id="514866at2"/>
<name>B1X0B9_CROS5</name>
<dbReference type="STRING" id="43989.cce_0269"/>
<dbReference type="RefSeq" id="WP_009546763.1">
    <property type="nucleotide sequence ID" value="NC_010546.1"/>
</dbReference>
<dbReference type="EMBL" id="CP000806">
    <property type="protein sequence ID" value="ACB49620.1"/>
    <property type="molecule type" value="Genomic_DNA"/>
</dbReference>
<keyword evidence="2" id="KW-1185">Reference proteome</keyword>
<dbReference type="HOGENOM" id="CLU_171088_0_0_3"/>
<dbReference type="eggNOG" id="ENOG50331IB">
    <property type="taxonomic scope" value="Bacteria"/>
</dbReference>
<evidence type="ECO:0000313" key="1">
    <source>
        <dbReference type="EMBL" id="ACB49620.1"/>
    </source>
</evidence>
<proteinExistence type="predicted"/>
<organism evidence="1 2">
    <name type="scientific">Crocosphaera subtropica (strain ATCC 51142 / BH68)</name>
    <name type="common">Cyanothece sp. (strain ATCC 51142)</name>
    <dbReference type="NCBI Taxonomy" id="43989"/>
    <lineage>
        <taxon>Bacteria</taxon>
        <taxon>Bacillati</taxon>
        <taxon>Cyanobacteriota</taxon>
        <taxon>Cyanophyceae</taxon>
        <taxon>Oscillatoriophycideae</taxon>
        <taxon>Chroococcales</taxon>
        <taxon>Aphanothecaceae</taxon>
        <taxon>Crocosphaera</taxon>
        <taxon>Crocosphaera subtropica</taxon>
    </lineage>
</organism>
<dbReference type="KEGG" id="cyt:cce_0269"/>
<dbReference type="AlphaFoldDB" id="B1X0B9"/>
<accession>B1X0B9</accession>